<dbReference type="CDD" id="cd00118">
    <property type="entry name" value="LysM"/>
    <property type="match status" value="1"/>
</dbReference>
<dbReference type="EMBL" id="DWYY01000124">
    <property type="protein sequence ID" value="HJA93755.1"/>
    <property type="molecule type" value="Genomic_DNA"/>
</dbReference>
<dbReference type="Proteomes" id="UP000886858">
    <property type="component" value="Unassembled WGS sequence"/>
</dbReference>
<dbReference type="InterPro" id="IPR036779">
    <property type="entry name" value="LysM_dom_sf"/>
</dbReference>
<feature type="domain" description="G5" evidence="2">
    <location>
        <begin position="313"/>
        <end position="393"/>
    </location>
</feature>
<dbReference type="SMART" id="SM00257">
    <property type="entry name" value="LysM"/>
    <property type="match status" value="1"/>
</dbReference>
<reference evidence="4" key="1">
    <citation type="journal article" date="2021" name="PeerJ">
        <title>Extensive microbial diversity within the chicken gut microbiome revealed by metagenomics and culture.</title>
        <authorList>
            <person name="Gilroy R."/>
            <person name="Ravi A."/>
            <person name="Getino M."/>
            <person name="Pursley I."/>
            <person name="Horton D.L."/>
            <person name="Alikhan N.F."/>
            <person name="Baker D."/>
            <person name="Gharbi K."/>
            <person name="Hall N."/>
            <person name="Watson M."/>
            <person name="Adriaenssens E.M."/>
            <person name="Foster-Nyarko E."/>
            <person name="Jarju S."/>
            <person name="Secka A."/>
            <person name="Antonio M."/>
            <person name="Oren A."/>
            <person name="Chaudhuri R.R."/>
            <person name="La Ragione R."/>
            <person name="Hildebrand F."/>
            <person name="Pallen M.J."/>
        </authorList>
    </citation>
    <scope>NUCLEOTIDE SEQUENCE</scope>
    <source>
        <strain evidence="4">CHK179-7159</strain>
    </source>
</reference>
<dbReference type="SUPFAM" id="SSF54106">
    <property type="entry name" value="LysM domain"/>
    <property type="match status" value="1"/>
</dbReference>
<proteinExistence type="predicted"/>
<dbReference type="InterPro" id="IPR011055">
    <property type="entry name" value="Dup_hybrid_motif"/>
</dbReference>
<comment type="caution">
    <text evidence="4">The sequence shown here is derived from an EMBL/GenBank/DDBJ whole genome shotgun (WGS) entry which is preliminary data.</text>
</comment>
<feature type="domain" description="LysM" evidence="3">
    <location>
        <begin position="260"/>
        <end position="306"/>
    </location>
</feature>
<dbReference type="PANTHER" id="PTHR21666:SF270">
    <property type="entry name" value="MUREIN HYDROLASE ACTIVATOR ENVC"/>
    <property type="match status" value="1"/>
</dbReference>
<dbReference type="Pfam" id="PF01551">
    <property type="entry name" value="Peptidase_M23"/>
    <property type="match status" value="1"/>
</dbReference>
<evidence type="ECO:0000313" key="5">
    <source>
        <dbReference type="Proteomes" id="UP000886858"/>
    </source>
</evidence>
<evidence type="ECO:0000313" key="4">
    <source>
        <dbReference type="EMBL" id="HJA93755.1"/>
    </source>
</evidence>
<keyword evidence="1" id="KW-0732">Signal</keyword>
<gene>
    <name evidence="4" type="ORF">H9717_11690</name>
</gene>
<evidence type="ECO:0000259" key="3">
    <source>
        <dbReference type="PROSITE" id="PS51782"/>
    </source>
</evidence>
<organism evidence="4 5">
    <name type="scientific">Candidatus Eisenbergiella merdipullorum</name>
    <dbReference type="NCBI Taxonomy" id="2838553"/>
    <lineage>
        <taxon>Bacteria</taxon>
        <taxon>Bacillati</taxon>
        <taxon>Bacillota</taxon>
        <taxon>Clostridia</taxon>
        <taxon>Lachnospirales</taxon>
        <taxon>Lachnospiraceae</taxon>
        <taxon>Eisenbergiella</taxon>
    </lineage>
</organism>
<dbReference type="Gene3D" id="2.70.70.10">
    <property type="entry name" value="Glucose Permease (Domain IIA)"/>
    <property type="match status" value="1"/>
</dbReference>
<dbReference type="PROSITE" id="PS51782">
    <property type="entry name" value="LYSM"/>
    <property type="match status" value="1"/>
</dbReference>
<dbReference type="CDD" id="cd12797">
    <property type="entry name" value="M23_peptidase"/>
    <property type="match status" value="1"/>
</dbReference>
<dbReference type="Gene3D" id="2.20.230.10">
    <property type="entry name" value="Resuscitation-promoting factor rpfb"/>
    <property type="match status" value="1"/>
</dbReference>
<dbReference type="Pfam" id="PF01476">
    <property type="entry name" value="LysM"/>
    <property type="match status" value="1"/>
</dbReference>
<dbReference type="InterPro" id="IPR011098">
    <property type="entry name" value="G5_dom"/>
</dbReference>
<dbReference type="Gene3D" id="3.10.350.10">
    <property type="entry name" value="LysM domain"/>
    <property type="match status" value="1"/>
</dbReference>
<dbReference type="Pfam" id="PF07501">
    <property type="entry name" value="G5"/>
    <property type="match status" value="1"/>
</dbReference>
<sequence length="522" mass="57881">MESITKHYRRMRAEFLMTAFCIIAAAVLFVPSFPAFVPEENNVYEVSLNGRNVGLTDSPEEAEDLLAQARAFLVSGSGEMVFMDAELELTGRTMLFGRVDGQQTIQENMCGVLKKSVRSTLQRAYTVKINEYTVNLRSSDEVLSLLNACLDKYDPQDIYTVELNVAPGRELNVLTASIRRTEELEQEDGKLGAGLETFFEDVLAQTEPAGEQDFEDLDYGLVDLEFADTVEVVEAYLMEEELTPLEEAVGQVMNEQAKEEIYEVQPGDTLSEIALEHSLPMEDLVAINPSLEDENSTIRAGEELIITVPEPELSIIHRELVYEEENYNAPVEYVDVDEWYTNQEETVQEPSEGHRKVAAVKTYRNDHEMEEEIVLEEVDYEAVPKIVRRGTRVPPTFIKPISGGVLTSSYGRRSAPTAGASTNHQGTDWATPVGTAVVASCGGTVTRAGWASGYGYVVYIQHEGGRETRYAHLSKVLVSVGEKVDQGERIALSGNTGRSTGPHLHFEIRINGVAVNAVDYLS</sequence>
<dbReference type="PROSITE" id="PS51109">
    <property type="entry name" value="G5"/>
    <property type="match status" value="1"/>
</dbReference>
<dbReference type="SMART" id="SM01208">
    <property type="entry name" value="G5"/>
    <property type="match status" value="1"/>
</dbReference>
<protein>
    <submittedName>
        <fullName evidence="4">M23 family metallopeptidase</fullName>
    </submittedName>
</protein>
<dbReference type="GO" id="GO:0004222">
    <property type="term" value="F:metalloendopeptidase activity"/>
    <property type="evidence" value="ECO:0007669"/>
    <property type="project" value="TreeGrafter"/>
</dbReference>
<evidence type="ECO:0000256" key="1">
    <source>
        <dbReference type="ARBA" id="ARBA00022729"/>
    </source>
</evidence>
<accession>A0A9D2I6B9</accession>
<evidence type="ECO:0000259" key="2">
    <source>
        <dbReference type="PROSITE" id="PS51109"/>
    </source>
</evidence>
<dbReference type="PANTHER" id="PTHR21666">
    <property type="entry name" value="PEPTIDASE-RELATED"/>
    <property type="match status" value="1"/>
</dbReference>
<dbReference type="SUPFAM" id="SSF51261">
    <property type="entry name" value="Duplicated hybrid motif"/>
    <property type="match status" value="1"/>
</dbReference>
<reference evidence="4" key="2">
    <citation type="submission" date="2021-04" db="EMBL/GenBank/DDBJ databases">
        <authorList>
            <person name="Gilroy R."/>
        </authorList>
    </citation>
    <scope>NUCLEOTIDE SEQUENCE</scope>
    <source>
        <strain evidence="4">CHK179-7159</strain>
    </source>
</reference>
<dbReference type="InterPro" id="IPR050570">
    <property type="entry name" value="Cell_wall_metabolism_enzyme"/>
</dbReference>
<dbReference type="InterPro" id="IPR016047">
    <property type="entry name" value="M23ase_b-sheet_dom"/>
</dbReference>
<dbReference type="InterPro" id="IPR018392">
    <property type="entry name" value="LysM"/>
</dbReference>
<dbReference type="AlphaFoldDB" id="A0A9D2I6B9"/>
<name>A0A9D2I6B9_9FIRM</name>